<dbReference type="PROSITE" id="PS00455">
    <property type="entry name" value="AMP_BINDING"/>
    <property type="match status" value="1"/>
</dbReference>
<comment type="cofactor">
    <cofactor evidence="1">
        <name>pantetheine 4'-phosphate</name>
        <dbReference type="ChEBI" id="CHEBI:47942"/>
    </cofactor>
</comment>
<evidence type="ECO:0000313" key="6">
    <source>
        <dbReference type="Proteomes" id="UP000584867"/>
    </source>
</evidence>
<dbReference type="FunFam" id="3.40.50.980:FF:000001">
    <property type="entry name" value="Non-ribosomal peptide synthetase"/>
    <property type="match status" value="1"/>
</dbReference>
<dbReference type="Pfam" id="PF00550">
    <property type="entry name" value="PP-binding"/>
    <property type="match status" value="1"/>
</dbReference>
<proteinExistence type="predicted"/>
<dbReference type="PROSITE" id="PS50075">
    <property type="entry name" value="CARRIER"/>
    <property type="match status" value="1"/>
</dbReference>
<dbReference type="Gene3D" id="3.30.559.30">
    <property type="entry name" value="Nonribosomal peptide synthetase, condensation domain"/>
    <property type="match status" value="2"/>
</dbReference>
<keyword evidence="3" id="KW-0597">Phosphoprotein</keyword>
<reference evidence="5 6" key="1">
    <citation type="submission" date="2020-08" db="EMBL/GenBank/DDBJ databases">
        <title>Genomic Encyclopedia of Type Strains, Phase IV (KMG-V): Genome sequencing to study the core and pangenomes of soil and plant-associated prokaryotes.</title>
        <authorList>
            <person name="Whitman W."/>
        </authorList>
    </citation>
    <scope>NUCLEOTIDE SEQUENCE [LARGE SCALE GENOMIC DNA]</scope>
    <source>
        <strain evidence="5 6">X5P3</strain>
    </source>
</reference>
<dbReference type="Pfam" id="PF00668">
    <property type="entry name" value="Condensation"/>
    <property type="match status" value="2"/>
</dbReference>
<accession>A0A7W8EBM0</accession>
<name>A0A7W8EBM0_9BACT</name>
<evidence type="ECO:0000256" key="3">
    <source>
        <dbReference type="ARBA" id="ARBA00022553"/>
    </source>
</evidence>
<dbReference type="Proteomes" id="UP000584867">
    <property type="component" value="Unassembled WGS sequence"/>
</dbReference>
<keyword evidence="2" id="KW-0596">Phosphopantetheine</keyword>
<dbReference type="EMBL" id="JACHIO010000041">
    <property type="protein sequence ID" value="MBB5066888.1"/>
    <property type="molecule type" value="Genomic_DNA"/>
</dbReference>
<feature type="domain" description="Carrier" evidence="4">
    <location>
        <begin position="1001"/>
        <end position="1077"/>
    </location>
</feature>
<dbReference type="CDD" id="cd19531">
    <property type="entry name" value="LCL_NRPS-like"/>
    <property type="match status" value="1"/>
</dbReference>
<dbReference type="GO" id="GO:0003824">
    <property type="term" value="F:catalytic activity"/>
    <property type="evidence" value="ECO:0007669"/>
    <property type="project" value="InterPro"/>
</dbReference>
<dbReference type="InterPro" id="IPR020845">
    <property type="entry name" value="AMP-binding_CS"/>
</dbReference>
<dbReference type="Gene3D" id="1.10.1200.10">
    <property type="entry name" value="ACP-like"/>
    <property type="match status" value="1"/>
</dbReference>
<dbReference type="SUPFAM" id="SSF52777">
    <property type="entry name" value="CoA-dependent acyltransferases"/>
    <property type="match status" value="4"/>
</dbReference>
<dbReference type="InterPro" id="IPR010071">
    <property type="entry name" value="AA_adenyl_dom"/>
</dbReference>
<dbReference type="Gene3D" id="3.30.300.30">
    <property type="match status" value="1"/>
</dbReference>
<gene>
    <name evidence="5" type="ORF">HDF15_005274</name>
</gene>
<dbReference type="Gene3D" id="3.30.559.10">
    <property type="entry name" value="Chloramphenicol acetyltransferase-like domain"/>
    <property type="match status" value="2"/>
</dbReference>
<dbReference type="CDD" id="cd19544">
    <property type="entry name" value="E-C_NRPS"/>
    <property type="match status" value="1"/>
</dbReference>
<dbReference type="Pfam" id="PF00501">
    <property type="entry name" value="AMP-binding"/>
    <property type="match status" value="1"/>
</dbReference>
<dbReference type="FunFam" id="1.10.1200.10:FF:000005">
    <property type="entry name" value="Nonribosomal peptide synthetase 1"/>
    <property type="match status" value="1"/>
</dbReference>
<dbReference type="InterPro" id="IPR001242">
    <property type="entry name" value="Condensation_dom"/>
</dbReference>
<dbReference type="GO" id="GO:0031177">
    <property type="term" value="F:phosphopantetheine binding"/>
    <property type="evidence" value="ECO:0007669"/>
    <property type="project" value="TreeGrafter"/>
</dbReference>
<dbReference type="InterPro" id="IPR036736">
    <property type="entry name" value="ACP-like_sf"/>
</dbReference>
<dbReference type="InterPro" id="IPR009081">
    <property type="entry name" value="PP-bd_ACP"/>
</dbReference>
<evidence type="ECO:0000256" key="2">
    <source>
        <dbReference type="ARBA" id="ARBA00022450"/>
    </source>
</evidence>
<dbReference type="GO" id="GO:0005737">
    <property type="term" value="C:cytoplasm"/>
    <property type="evidence" value="ECO:0007669"/>
    <property type="project" value="TreeGrafter"/>
</dbReference>
<dbReference type="CDD" id="cd05930">
    <property type="entry name" value="A_NRPS"/>
    <property type="match status" value="1"/>
</dbReference>
<dbReference type="PANTHER" id="PTHR45527">
    <property type="entry name" value="NONRIBOSOMAL PEPTIDE SYNTHETASE"/>
    <property type="match status" value="1"/>
</dbReference>
<dbReference type="SUPFAM" id="SSF47336">
    <property type="entry name" value="ACP-like"/>
    <property type="match status" value="1"/>
</dbReference>
<dbReference type="Pfam" id="PF13193">
    <property type="entry name" value="AMP-binding_C"/>
    <property type="match status" value="1"/>
</dbReference>
<dbReference type="InterPro" id="IPR045851">
    <property type="entry name" value="AMP-bd_C_sf"/>
</dbReference>
<dbReference type="InterPro" id="IPR006162">
    <property type="entry name" value="Ppantetheine_attach_site"/>
</dbReference>
<dbReference type="GO" id="GO:0044550">
    <property type="term" value="P:secondary metabolite biosynthetic process"/>
    <property type="evidence" value="ECO:0007669"/>
    <property type="project" value="TreeGrafter"/>
</dbReference>
<dbReference type="InterPro" id="IPR025110">
    <property type="entry name" value="AMP-bd_C"/>
</dbReference>
<dbReference type="InterPro" id="IPR042099">
    <property type="entry name" value="ANL_N_sf"/>
</dbReference>
<sequence>MKKTLDTEREELLKLLREKRARQAGGQGGLIPRSRESALLLSEVQERLWTQQAMGDGARWAMGGALELTGPLNVEALRAALNALVERHEPLRTRFVPGENGRPQQVIDEPAGADFQVQAAARSQAEALVRVHEEQVFDLEQGPLFRVLLVEIGAEEHVLSLAMHHIVADGWSVDVLVRDMRELYRAKVEGGAPKLAPLGIQYADWAVWQRELDLSGSVGYWKKVLATPPAPLVLGEASAPKERGDAQQVVRAMPRKLAEALTDYARDRRASLFMVLTVGWALVSYRRTRVADLLLGTTVAGRERLELEPLIGFFINIVALRLQLDGDPNGHELVDRVRRAILDGFEHQGVPFERLLAEVEGLRQSNGGSPVPMMLRHQNYRQADVRYWTGNLEARVFEGDRIRQATSDLDLQYFGEAAELTVTAEFDSARFDATEVGALLDELEMVLGRLVAEPGSRLSQLIELTSRERAAQESALLGAERVWKTGSIIGLFGEQVRLRPEAVACRDGKLSLTYGELDRRSGRVAQALAARGVKTGERVALYLPRGVDLVAALLGIWKAGGVYVPVDPGYPDSYASRILADVEPRVIVVESAQSHGLKLDDAKLITLDALWDEQDEEPWRQGAEPDLEDLAYIAYTSGSTGKPKGVQVEHRQLMNCLRNLWETLPFAPGELVAQKTATGFVVHLKEMFSGLLAGVPQWIASDLLVRDTPTFARALAEQEVTRLNLVPSQLNALLAYPEHLYSLRYVITAGEPLPKALRTRFAQLLPETHLYNNYGTTETNDLTYFHAAGPGISSETRGSGSVAMGIPIANTRLHLLGEDGQPVPPGVAGELCVEGALVGKRGYWRQPELTAERQVPNPFNGGGTPLFRTGDMARLGHGPAWELEYIGRVDFQVKLRGQKVDPLGVEQVLGQHPKLARVAVQGWSSGMPDALLAAYYVPRLGEASPDRNQLHRWLTGRLPAHMVPAVYVPMEAMPLLPNGKLNRLALPRPEPAVAPVPGHHPPEGVREQTLAKLWASVLQLPIEQISREDNFFAIGGNSLLAVQLIERMRNEGLKVDGQLLFNQTTLKNLAATTEEKDFFDVPPNLIPQSCKTITPEMLTLVTLSAAEIESIAERIPGGFSNIQDIYPLAPLQEGLLFQHIANTKGDPYLLSNMLAVKSREDALALLDALQSVVNRHDILRTAVIWQGLSEPVQVVLRKVALPIEEIEVPSTAVDIDDYLRARFDARHYRIDLDKAPLLRACLAEDEVHGRWIVLLLFHHIIMDRVSLELVQQEVGAHLYGEAESLPAALPYRNFVAQARLGADQTQQESFFRAMLGDFDEPTAPFGISGVESESMHEASRPLDAKLAARLREHARALSVSVAVIFHLAWAYVLAETSGREDVVFGTVLSGRMHAGAGADRVLGLFINTLPIRIHIGEESAQDQIRQLSDTLAALLSYEQTPLALAQRCSNVPAPRPLFLSILNYRHYRKLRMDEPIEPFSIESLAAHDGGDSPVTLAVDDTESGFVLRVCVVPSLDAERIWTYMNSVLEQIAEALDEENSEQHA</sequence>
<protein>
    <submittedName>
        <fullName evidence="5">Amino acid adenylation domain-containing protein</fullName>
    </submittedName>
</protein>
<dbReference type="Gene3D" id="3.40.50.12780">
    <property type="entry name" value="N-terminal domain of ligase-like"/>
    <property type="match status" value="1"/>
</dbReference>
<comment type="caution">
    <text evidence="5">The sequence shown here is derived from an EMBL/GenBank/DDBJ whole genome shotgun (WGS) entry which is preliminary data.</text>
</comment>
<dbReference type="RefSeq" id="WP_184261221.1">
    <property type="nucleotide sequence ID" value="NZ_JACHIO010000041.1"/>
</dbReference>
<evidence type="ECO:0000313" key="5">
    <source>
        <dbReference type="EMBL" id="MBB5066888.1"/>
    </source>
</evidence>
<dbReference type="SUPFAM" id="SSF56801">
    <property type="entry name" value="Acetyl-CoA synthetase-like"/>
    <property type="match status" value="1"/>
</dbReference>
<dbReference type="InterPro" id="IPR023213">
    <property type="entry name" value="CAT-like_dom_sf"/>
</dbReference>
<evidence type="ECO:0000256" key="1">
    <source>
        <dbReference type="ARBA" id="ARBA00001957"/>
    </source>
</evidence>
<dbReference type="InterPro" id="IPR000873">
    <property type="entry name" value="AMP-dep_synth/lig_dom"/>
</dbReference>
<evidence type="ECO:0000259" key="4">
    <source>
        <dbReference type="PROSITE" id="PS50075"/>
    </source>
</evidence>
<dbReference type="NCBIfam" id="TIGR01733">
    <property type="entry name" value="AA-adenyl-dom"/>
    <property type="match status" value="1"/>
</dbReference>
<dbReference type="GO" id="GO:0043041">
    <property type="term" value="P:amino acid activation for nonribosomal peptide biosynthetic process"/>
    <property type="evidence" value="ECO:0007669"/>
    <property type="project" value="TreeGrafter"/>
</dbReference>
<organism evidence="5 6">
    <name type="scientific">Granulicella mallensis</name>
    <dbReference type="NCBI Taxonomy" id="940614"/>
    <lineage>
        <taxon>Bacteria</taxon>
        <taxon>Pseudomonadati</taxon>
        <taxon>Acidobacteriota</taxon>
        <taxon>Terriglobia</taxon>
        <taxon>Terriglobales</taxon>
        <taxon>Acidobacteriaceae</taxon>
        <taxon>Granulicella</taxon>
    </lineage>
</organism>
<dbReference type="PROSITE" id="PS00012">
    <property type="entry name" value="PHOSPHOPANTETHEINE"/>
    <property type="match status" value="1"/>
</dbReference>
<dbReference type="PANTHER" id="PTHR45527:SF1">
    <property type="entry name" value="FATTY ACID SYNTHASE"/>
    <property type="match status" value="1"/>
</dbReference>